<dbReference type="Proteomes" id="UP001472866">
    <property type="component" value="Chromosome 09"/>
</dbReference>
<dbReference type="Pfam" id="PF00069">
    <property type="entry name" value="Pkinase"/>
    <property type="match status" value="1"/>
</dbReference>
<keyword evidence="10" id="KW-1185">Reference proteome</keyword>
<evidence type="ECO:0000313" key="9">
    <source>
        <dbReference type="EMBL" id="WZN64189.1"/>
    </source>
</evidence>
<proteinExistence type="predicted"/>
<protein>
    <submittedName>
        <fullName evidence="9">Calcium-dependent protein kinase</fullName>
    </submittedName>
</protein>
<organism evidence="9 10">
    <name type="scientific">Chloropicon roscoffensis</name>
    <dbReference type="NCBI Taxonomy" id="1461544"/>
    <lineage>
        <taxon>Eukaryota</taxon>
        <taxon>Viridiplantae</taxon>
        <taxon>Chlorophyta</taxon>
        <taxon>Chloropicophyceae</taxon>
        <taxon>Chloropicales</taxon>
        <taxon>Chloropicaceae</taxon>
        <taxon>Chloropicon</taxon>
    </lineage>
</organism>
<evidence type="ECO:0000256" key="7">
    <source>
        <dbReference type="SAM" id="MobiDB-lite"/>
    </source>
</evidence>
<evidence type="ECO:0000313" key="10">
    <source>
        <dbReference type="Proteomes" id="UP001472866"/>
    </source>
</evidence>
<keyword evidence="4 9" id="KW-0418">Kinase</keyword>
<evidence type="ECO:0000259" key="8">
    <source>
        <dbReference type="PROSITE" id="PS50011"/>
    </source>
</evidence>
<evidence type="ECO:0000256" key="2">
    <source>
        <dbReference type="ARBA" id="ARBA00022679"/>
    </source>
</evidence>
<evidence type="ECO:0000256" key="3">
    <source>
        <dbReference type="ARBA" id="ARBA00022741"/>
    </source>
</evidence>
<feature type="region of interest" description="Disordered" evidence="7">
    <location>
        <begin position="274"/>
        <end position="410"/>
    </location>
</feature>
<evidence type="ECO:0000256" key="5">
    <source>
        <dbReference type="ARBA" id="ARBA00022840"/>
    </source>
</evidence>
<keyword evidence="2" id="KW-0808">Transferase</keyword>
<dbReference type="Gene3D" id="1.10.510.10">
    <property type="entry name" value="Transferase(Phosphotransferase) domain 1"/>
    <property type="match status" value="1"/>
</dbReference>
<accession>A0AAX4PEM2</accession>
<evidence type="ECO:0000256" key="1">
    <source>
        <dbReference type="ARBA" id="ARBA00022527"/>
    </source>
</evidence>
<feature type="compositionally biased region" description="Basic and acidic residues" evidence="7">
    <location>
        <begin position="293"/>
        <end position="310"/>
    </location>
</feature>
<keyword evidence="3 6" id="KW-0547">Nucleotide-binding</keyword>
<keyword evidence="5 6" id="KW-0067">ATP-binding</keyword>
<feature type="binding site" evidence="6">
    <location>
        <position position="76"/>
    </location>
    <ligand>
        <name>ATP</name>
        <dbReference type="ChEBI" id="CHEBI:30616"/>
    </ligand>
</feature>
<sequence length="525" mass="58055">MGNCFSGDGTASAAPAKGGSGGVGSMFGFPTNFEQLYDTGKELGRGTFGTTYVCTKKGVSAEERAKHTYAVKVILKSSLQGEGDIDDVKREVKIMELLKNKSHVVLLEGAFEDKTSIKMILELCAGGELFERIISKKHYSEKDASTIVRQMLEVVGACHVNGIIHRDLKPENFLFATQDEDSPLKVTDFGLSTFYRHGQRFTEVVGSAYYIAPEVLQRGYGPPCDIWSIGVIMYIVLCGRPPFFGRTESCRLQQHHEGQEQARGELQEGPVAQYHRRGQGPHPKNAQHGPPGQDHRVAGPRPRLDQEGRRCPRHSIGRQRCSVPQGLHRLLQDQAARSEARRPDLLRRGDQGHQGPVRGHGQGRHWHAIPGRDDRGAADDAARGGREQAQCDRGGGDQGDRQGDGLRRRRRDRLHGVCDCSATHYSAAEGRQGSLADQGQDGLRQDRRGRERLHRHQGAGGGAGGERGDPRGHQRADQGARCQWGRVHRFQRVLRHPQEQGQQQDKVQVQEQGKEIRSLASVCVC</sequence>
<dbReference type="InterPro" id="IPR017441">
    <property type="entry name" value="Protein_kinase_ATP_BS"/>
</dbReference>
<feature type="compositionally biased region" description="Basic and acidic residues" evidence="7">
    <location>
        <begin position="370"/>
        <end position="406"/>
    </location>
</feature>
<dbReference type="InterPro" id="IPR050205">
    <property type="entry name" value="CDPK_Ser/Thr_kinases"/>
</dbReference>
<feature type="domain" description="Protein kinase" evidence="8">
    <location>
        <begin position="37"/>
        <end position="356"/>
    </location>
</feature>
<dbReference type="FunFam" id="1.10.510.10:FF:000571">
    <property type="entry name" value="Maternal embryonic leucine zipper kinase"/>
    <property type="match status" value="1"/>
</dbReference>
<dbReference type="FunFam" id="3.30.200.20:FF:000042">
    <property type="entry name" value="Aurora kinase A"/>
    <property type="match status" value="1"/>
</dbReference>
<dbReference type="Gene3D" id="3.30.200.20">
    <property type="entry name" value="Phosphorylase Kinase, domain 1"/>
    <property type="match status" value="1"/>
</dbReference>
<dbReference type="InterPro" id="IPR000719">
    <property type="entry name" value="Prot_kinase_dom"/>
</dbReference>
<dbReference type="InterPro" id="IPR011009">
    <property type="entry name" value="Kinase-like_dom_sf"/>
</dbReference>
<dbReference type="PANTHER" id="PTHR24349">
    <property type="entry name" value="SERINE/THREONINE-PROTEIN KINASE"/>
    <property type="match status" value="1"/>
</dbReference>
<feature type="compositionally biased region" description="Basic and acidic residues" evidence="7">
    <location>
        <begin position="466"/>
        <end position="478"/>
    </location>
</feature>
<dbReference type="PROSITE" id="PS50011">
    <property type="entry name" value="PROTEIN_KINASE_DOM"/>
    <property type="match status" value="1"/>
</dbReference>
<dbReference type="PROSITE" id="PS00108">
    <property type="entry name" value="PROTEIN_KINASE_ST"/>
    <property type="match status" value="1"/>
</dbReference>
<keyword evidence="1" id="KW-0723">Serine/threonine-protein kinase</keyword>
<dbReference type="GO" id="GO:0004674">
    <property type="term" value="F:protein serine/threonine kinase activity"/>
    <property type="evidence" value="ECO:0007669"/>
    <property type="project" value="UniProtKB-KW"/>
</dbReference>
<gene>
    <name evidence="9" type="ORF">HKI87_09g57430</name>
</gene>
<reference evidence="9 10" key="1">
    <citation type="submission" date="2024-03" db="EMBL/GenBank/DDBJ databases">
        <title>Complete genome sequence of the green alga Chloropicon roscoffensis RCC1871.</title>
        <authorList>
            <person name="Lemieux C."/>
            <person name="Pombert J.-F."/>
            <person name="Otis C."/>
            <person name="Turmel M."/>
        </authorList>
    </citation>
    <scope>NUCLEOTIDE SEQUENCE [LARGE SCALE GENOMIC DNA]</scope>
    <source>
        <strain evidence="9 10">RCC1871</strain>
    </source>
</reference>
<dbReference type="SMART" id="SM00220">
    <property type="entry name" value="S_TKc"/>
    <property type="match status" value="1"/>
</dbReference>
<dbReference type="GO" id="GO:0005524">
    <property type="term" value="F:ATP binding"/>
    <property type="evidence" value="ECO:0007669"/>
    <property type="project" value="UniProtKB-UniRule"/>
</dbReference>
<feature type="compositionally biased region" description="Basic and acidic residues" evidence="7">
    <location>
        <begin position="336"/>
        <end position="351"/>
    </location>
</feature>
<name>A0AAX4PEM2_9CHLO</name>
<dbReference type="InterPro" id="IPR008271">
    <property type="entry name" value="Ser/Thr_kinase_AS"/>
</dbReference>
<dbReference type="AlphaFoldDB" id="A0AAX4PEM2"/>
<evidence type="ECO:0000256" key="6">
    <source>
        <dbReference type="PROSITE-ProRule" id="PRU10141"/>
    </source>
</evidence>
<dbReference type="PROSITE" id="PS00107">
    <property type="entry name" value="PROTEIN_KINASE_ATP"/>
    <property type="match status" value="1"/>
</dbReference>
<evidence type="ECO:0000256" key="4">
    <source>
        <dbReference type="ARBA" id="ARBA00022777"/>
    </source>
</evidence>
<dbReference type="EMBL" id="CP151509">
    <property type="protein sequence ID" value="WZN64189.1"/>
    <property type="molecule type" value="Genomic_DNA"/>
</dbReference>
<dbReference type="CDD" id="cd05117">
    <property type="entry name" value="STKc_CAMK"/>
    <property type="match status" value="1"/>
</dbReference>
<dbReference type="SUPFAM" id="SSF56112">
    <property type="entry name" value="Protein kinase-like (PK-like)"/>
    <property type="match status" value="1"/>
</dbReference>
<feature type="region of interest" description="Disordered" evidence="7">
    <location>
        <begin position="451"/>
        <end position="482"/>
    </location>
</feature>